<protein>
    <recommendedName>
        <fullName evidence="3">Zinc finger CHC2-type domain-containing protein</fullName>
    </recommendedName>
</protein>
<proteinExistence type="predicted"/>
<accession>A0A1V9FPR6</accession>
<dbReference type="SUPFAM" id="SSF57783">
    <property type="entry name" value="Zinc beta-ribbon"/>
    <property type="match status" value="1"/>
</dbReference>
<keyword evidence="2" id="KW-1185">Reference proteome</keyword>
<comment type="caution">
    <text evidence="1">The sequence shown here is derived from an EMBL/GenBank/DDBJ whole genome shotgun (WGS) entry which is preliminary data.</text>
</comment>
<dbReference type="AlphaFoldDB" id="A0A1V9FPR6"/>
<evidence type="ECO:0008006" key="3">
    <source>
        <dbReference type="Google" id="ProtNLM"/>
    </source>
</evidence>
<reference evidence="1 2" key="1">
    <citation type="submission" date="2016-03" db="EMBL/GenBank/DDBJ databases">
        <title>Niastella vici sp. nov., isolated from farmland soil.</title>
        <authorList>
            <person name="Chen L."/>
            <person name="Wang D."/>
            <person name="Yang S."/>
            <person name="Wang G."/>
        </authorList>
    </citation>
    <scope>NUCLEOTIDE SEQUENCE [LARGE SCALE GENOMIC DNA]</scope>
    <source>
        <strain evidence="1 2">DJ57</strain>
    </source>
</reference>
<dbReference type="GO" id="GO:0003677">
    <property type="term" value="F:DNA binding"/>
    <property type="evidence" value="ECO:0007669"/>
    <property type="project" value="InterPro"/>
</dbReference>
<dbReference type="OrthoDB" id="8536512at2"/>
<gene>
    <name evidence="1" type="ORF">A3860_33790</name>
</gene>
<organism evidence="1 2">
    <name type="scientific">Niastella vici</name>
    <dbReference type="NCBI Taxonomy" id="1703345"/>
    <lineage>
        <taxon>Bacteria</taxon>
        <taxon>Pseudomonadati</taxon>
        <taxon>Bacteroidota</taxon>
        <taxon>Chitinophagia</taxon>
        <taxon>Chitinophagales</taxon>
        <taxon>Chitinophagaceae</taxon>
        <taxon>Niastella</taxon>
    </lineage>
</organism>
<dbReference type="GO" id="GO:0006260">
    <property type="term" value="P:DNA replication"/>
    <property type="evidence" value="ECO:0007669"/>
    <property type="project" value="InterPro"/>
</dbReference>
<dbReference type="STRING" id="1703345.A3860_33790"/>
<dbReference type="GO" id="GO:0008270">
    <property type="term" value="F:zinc ion binding"/>
    <property type="evidence" value="ECO:0007669"/>
    <property type="project" value="InterPro"/>
</dbReference>
<dbReference type="EMBL" id="LVYD01000064">
    <property type="protein sequence ID" value="OQP60354.1"/>
    <property type="molecule type" value="Genomic_DNA"/>
</dbReference>
<evidence type="ECO:0000313" key="2">
    <source>
        <dbReference type="Proteomes" id="UP000192796"/>
    </source>
</evidence>
<dbReference type="InterPro" id="IPR036977">
    <property type="entry name" value="DNA_primase_Znf_CHC2"/>
</dbReference>
<dbReference type="Gene3D" id="3.90.580.10">
    <property type="entry name" value="Zinc finger, CHC2-type domain"/>
    <property type="match status" value="1"/>
</dbReference>
<sequence length="305" mass="35469">MNAEQAKTISLFEILDKLGFKPGRKTQKDAYYHYPEKKKGKKPNLHVNLKDNVWYDYRLKKGGTIIDFAMAHLEHNSRPHTVSDALAFIESTMGKVSAYSITVSTEPTQSQPRYSISNTKKIEDPALIGEVEAKGISLKLAQKYMQEVNIYDREKKSHFIAFSFPNDDDGYLVENKYFREYLESQPWVSFIRGEITGQPYIHVFKDRWDYFSLLEHQKVSVLKSDALILNDYSCLPQCNGYFYKYGYRVAFTYMPNTPDGQNAKQALTEIFRREVNLIHRPMNSMYPSPHETLNAWWQNRNASPG</sequence>
<evidence type="ECO:0000313" key="1">
    <source>
        <dbReference type="EMBL" id="OQP60354.1"/>
    </source>
</evidence>
<dbReference type="Proteomes" id="UP000192796">
    <property type="component" value="Unassembled WGS sequence"/>
</dbReference>
<name>A0A1V9FPR6_9BACT</name>